<dbReference type="Gene3D" id="3.30.110.10">
    <property type="entry name" value="Translation initiation factor 3 (IF-3), C-terminal domain"/>
    <property type="match status" value="1"/>
</dbReference>
<evidence type="ECO:0000256" key="2">
    <source>
        <dbReference type="ARBA" id="ARBA00022540"/>
    </source>
</evidence>
<organism evidence="6 7">
    <name type="scientific">Gonium pectorale</name>
    <name type="common">Green alga</name>
    <dbReference type="NCBI Taxonomy" id="33097"/>
    <lineage>
        <taxon>Eukaryota</taxon>
        <taxon>Viridiplantae</taxon>
        <taxon>Chlorophyta</taxon>
        <taxon>core chlorophytes</taxon>
        <taxon>Chlorophyceae</taxon>
        <taxon>CS clade</taxon>
        <taxon>Chlamydomonadales</taxon>
        <taxon>Volvocaceae</taxon>
        <taxon>Gonium</taxon>
    </lineage>
</organism>
<sequence>MAKPAAKQKDNSKELQLRPRIMEHDLATKLRRAEGWLADGLNVNLVVAFRGEEQSEPAAQLCDTVLERLDGRARVDKPRRVQAGAWRVTLKPPPQKRTQPADAAQPAAAKARGSGLAEPAQAG</sequence>
<dbReference type="GO" id="GO:0032790">
    <property type="term" value="P:ribosome disassembly"/>
    <property type="evidence" value="ECO:0007669"/>
    <property type="project" value="TreeGrafter"/>
</dbReference>
<dbReference type="Proteomes" id="UP000075714">
    <property type="component" value="Unassembled WGS sequence"/>
</dbReference>
<evidence type="ECO:0000313" key="6">
    <source>
        <dbReference type="EMBL" id="KXZ49217.1"/>
    </source>
</evidence>
<dbReference type="PANTHER" id="PTHR10938">
    <property type="entry name" value="TRANSLATION INITIATION FACTOR IF-3"/>
    <property type="match status" value="1"/>
</dbReference>
<keyword evidence="3" id="KW-0648">Protein biosynthesis</keyword>
<name>A0A150GHD0_GONPE</name>
<proteinExistence type="inferred from homology"/>
<evidence type="ECO:0000313" key="7">
    <source>
        <dbReference type="Proteomes" id="UP000075714"/>
    </source>
</evidence>
<feature type="domain" description="Translation initiation factor 3 C-terminal" evidence="5">
    <location>
        <begin position="12"/>
        <end position="92"/>
    </location>
</feature>
<protein>
    <recommendedName>
        <fullName evidence="5">Translation initiation factor 3 C-terminal domain-containing protein</fullName>
    </recommendedName>
</protein>
<evidence type="ECO:0000256" key="4">
    <source>
        <dbReference type="SAM" id="MobiDB-lite"/>
    </source>
</evidence>
<dbReference type="InterPro" id="IPR001288">
    <property type="entry name" value="Translation_initiation_fac_3"/>
</dbReference>
<dbReference type="InterPro" id="IPR036788">
    <property type="entry name" value="T_IF-3_C_sf"/>
</dbReference>
<feature type="compositionally biased region" description="Low complexity" evidence="4">
    <location>
        <begin position="100"/>
        <end position="111"/>
    </location>
</feature>
<dbReference type="PANTHER" id="PTHR10938:SF0">
    <property type="entry name" value="TRANSLATION INITIATION FACTOR IF-3, MITOCHONDRIAL"/>
    <property type="match status" value="1"/>
</dbReference>
<evidence type="ECO:0000259" key="5">
    <source>
        <dbReference type="Pfam" id="PF00707"/>
    </source>
</evidence>
<dbReference type="GO" id="GO:0043022">
    <property type="term" value="F:ribosome binding"/>
    <property type="evidence" value="ECO:0007669"/>
    <property type="project" value="TreeGrafter"/>
</dbReference>
<dbReference type="Pfam" id="PF00707">
    <property type="entry name" value="IF3_C"/>
    <property type="match status" value="1"/>
</dbReference>
<dbReference type="InterPro" id="IPR019815">
    <property type="entry name" value="Translation_initiation_fac_3_C"/>
</dbReference>
<dbReference type="EMBL" id="LSYV01000023">
    <property type="protein sequence ID" value="KXZ49217.1"/>
    <property type="molecule type" value="Genomic_DNA"/>
</dbReference>
<evidence type="ECO:0000256" key="3">
    <source>
        <dbReference type="ARBA" id="ARBA00022917"/>
    </source>
</evidence>
<dbReference type="AlphaFoldDB" id="A0A150GHD0"/>
<dbReference type="GO" id="GO:0003743">
    <property type="term" value="F:translation initiation factor activity"/>
    <property type="evidence" value="ECO:0007669"/>
    <property type="project" value="UniProtKB-KW"/>
</dbReference>
<evidence type="ECO:0000256" key="1">
    <source>
        <dbReference type="ARBA" id="ARBA00005439"/>
    </source>
</evidence>
<keyword evidence="2" id="KW-0396">Initiation factor</keyword>
<accession>A0A150GHD0</accession>
<dbReference type="SUPFAM" id="SSF55200">
    <property type="entry name" value="Translation initiation factor IF3, C-terminal domain"/>
    <property type="match status" value="1"/>
</dbReference>
<comment type="caution">
    <text evidence="6">The sequence shown here is derived from an EMBL/GenBank/DDBJ whole genome shotgun (WGS) entry which is preliminary data.</text>
</comment>
<dbReference type="OrthoDB" id="21573at2759"/>
<feature type="region of interest" description="Disordered" evidence="4">
    <location>
        <begin position="90"/>
        <end position="123"/>
    </location>
</feature>
<keyword evidence="7" id="KW-1185">Reference proteome</keyword>
<gene>
    <name evidence="6" type="ORF">GPECTOR_22g808</name>
</gene>
<reference evidence="7" key="1">
    <citation type="journal article" date="2016" name="Nat. Commun.">
        <title>The Gonium pectorale genome demonstrates co-option of cell cycle regulation during the evolution of multicellularity.</title>
        <authorList>
            <person name="Hanschen E.R."/>
            <person name="Marriage T.N."/>
            <person name="Ferris P.J."/>
            <person name="Hamaji T."/>
            <person name="Toyoda A."/>
            <person name="Fujiyama A."/>
            <person name="Neme R."/>
            <person name="Noguchi H."/>
            <person name="Minakuchi Y."/>
            <person name="Suzuki M."/>
            <person name="Kawai-Toyooka H."/>
            <person name="Smith D.R."/>
            <person name="Sparks H."/>
            <person name="Anderson J."/>
            <person name="Bakaric R."/>
            <person name="Luria V."/>
            <person name="Karger A."/>
            <person name="Kirschner M.W."/>
            <person name="Durand P.M."/>
            <person name="Michod R.E."/>
            <person name="Nozaki H."/>
            <person name="Olson B.J."/>
        </authorList>
    </citation>
    <scope>NUCLEOTIDE SEQUENCE [LARGE SCALE GENOMIC DNA]</scope>
    <source>
        <strain evidence="7">NIES-2863</strain>
    </source>
</reference>
<comment type="similarity">
    <text evidence="1">Belongs to the IF-3 family.</text>
</comment>